<proteinExistence type="predicted"/>
<dbReference type="EMBL" id="GFTR01001210">
    <property type="protein sequence ID" value="JAW15216.1"/>
    <property type="molecule type" value="Transcribed_RNA"/>
</dbReference>
<evidence type="ECO:0000256" key="1">
    <source>
        <dbReference type="SAM" id="SignalP"/>
    </source>
</evidence>
<feature type="chain" id="PRO_5013188924" evidence="1">
    <location>
        <begin position="25"/>
        <end position="89"/>
    </location>
</feature>
<dbReference type="AlphaFoldDB" id="A0A224XRT6"/>
<sequence>MNSVNILFFFFLIFVFSTFFCATCTPYKDLHSIYLCLKKSMSKNYLTFFGTLLPLLVTKTTRSNPKTPPFYRCHLTYNIEGIKGVLGNL</sequence>
<organism evidence="2">
    <name type="scientific">Panstrongylus lignarius</name>
    <dbReference type="NCBI Taxonomy" id="156445"/>
    <lineage>
        <taxon>Eukaryota</taxon>
        <taxon>Metazoa</taxon>
        <taxon>Ecdysozoa</taxon>
        <taxon>Arthropoda</taxon>
        <taxon>Hexapoda</taxon>
        <taxon>Insecta</taxon>
        <taxon>Pterygota</taxon>
        <taxon>Neoptera</taxon>
        <taxon>Paraneoptera</taxon>
        <taxon>Hemiptera</taxon>
        <taxon>Heteroptera</taxon>
        <taxon>Panheteroptera</taxon>
        <taxon>Cimicomorpha</taxon>
        <taxon>Reduviidae</taxon>
        <taxon>Triatominae</taxon>
        <taxon>Panstrongylus</taxon>
    </lineage>
</organism>
<keyword evidence="1" id="KW-0732">Signal</keyword>
<reference evidence="2" key="1">
    <citation type="journal article" date="2018" name="PLoS Negl. Trop. Dis.">
        <title>An insight into the salivary gland and fat body transcriptome of Panstrongylus lignarius (Hemiptera: Heteroptera), the main vector of Chagas disease in Peru.</title>
        <authorList>
            <person name="Nevoa J.C."/>
            <person name="Mendes M.T."/>
            <person name="da Silva M.V."/>
            <person name="Soares S.C."/>
            <person name="Oliveira C.J.F."/>
            <person name="Ribeiro J.M.C."/>
        </authorList>
    </citation>
    <scope>NUCLEOTIDE SEQUENCE</scope>
</reference>
<accession>A0A224XRT6</accession>
<name>A0A224XRT6_9HEMI</name>
<feature type="signal peptide" evidence="1">
    <location>
        <begin position="1"/>
        <end position="24"/>
    </location>
</feature>
<evidence type="ECO:0000313" key="2">
    <source>
        <dbReference type="EMBL" id="JAW15216.1"/>
    </source>
</evidence>
<protein>
    <submittedName>
        <fullName evidence="2">Putative secreted protein</fullName>
    </submittedName>
</protein>